<dbReference type="Proteomes" id="UP000182584">
    <property type="component" value="Unassembled WGS sequence"/>
</dbReference>
<dbReference type="eggNOG" id="COG1957">
    <property type="taxonomic scope" value="Bacteria"/>
</dbReference>
<dbReference type="EMBL" id="FOGJ01000013">
    <property type="protein sequence ID" value="SER90767.1"/>
    <property type="molecule type" value="Genomic_DNA"/>
</dbReference>
<keyword evidence="1" id="KW-0378">Hydrolase</keyword>
<name>A0A1H9T125_BUTFI</name>
<evidence type="ECO:0000259" key="3">
    <source>
        <dbReference type="Pfam" id="PF01156"/>
    </source>
</evidence>
<dbReference type="InterPro" id="IPR036452">
    <property type="entry name" value="Ribo_hydro-like"/>
</dbReference>
<dbReference type="Gene3D" id="3.90.245.10">
    <property type="entry name" value="Ribonucleoside hydrolase-like"/>
    <property type="match status" value="1"/>
</dbReference>
<dbReference type="PANTHER" id="PTHR12304:SF4">
    <property type="entry name" value="URIDINE NUCLEOSIDASE"/>
    <property type="match status" value="1"/>
</dbReference>
<reference evidence="4 5" key="1">
    <citation type="submission" date="2016-10" db="EMBL/GenBank/DDBJ databases">
        <authorList>
            <person name="de Groot N.N."/>
        </authorList>
    </citation>
    <scope>NUCLEOTIDE SEQUENCE [LARGE SCALE GENOMIC DNA]</scope>
    <source>
        <strain evidence="4 5">AR40</strain>
    </source>
</reference>
<dbReference type="PANTHER" id="PTHR12304">
    <property type="entry name" value="INOSINE-URIDINE PREFERRING NUCLEOSIDE HYDROLASE"/>
    <property type="match status" value="1"/>
</dbReference>
<dbReference type="AlphaFoldDB" id="A0A1H9T125"/>
<keyword evidence="2" id="KW-0326">Glycosidase</keyword>
<dbReference type="GO" id="GO:0008477">
    <property type="term" value="F:purine nucleosidase activity"/>
    <property type="evidence" value="ECO:0007669"/>
    <property type="project" value="TreeGrafter"/>
</dbReference>
<dbReference type="InterPro" id="IPR001910">
    <property type="entry name" value="Inosine/uridine_hydrolase_dom"/>
</dbReference>
<dbReference type="InterPro" id="IPR023186">
    <property type="entry name" value="IUNH"/>
</dbReference>
<dbReference type="GO" id="GO:0005829">
    <property type="term" value="C:cytosol"/>
    <property type="evidence" value="ECO:0007669"/>
    <property type="project" value="TreeGrafter"/>
</dbReference>
<dbReference type="Pfam" id="PF01156">
    <property type="entry name" value="IU_nuc_hydro"/>
    <property type="match status" value="1"/>
</dbReference>
<sequence length="312" mass="34579">MKKIIIDCDPGIDDSLAIMLALQSPEVEVVGITIVAGNAPSKMGFENAKKVLNFLGRLDVPVYVGADKPRVRDYVNALDTHGSDGLGESFLPVVEGQSIPSKSAVDFLKETLRKGNVSVVALGPLTNLAQLIDEDLDAFLAIERLVSMGGNFRSHGNCSPVAEYNYWEDPDSAKVVYNTLYENGRMIEMVGLDVTRKIVLTPNILEDIKKANPKVGDFIEKITWFYFKFHWEWEHIRGCVINDPLAVAQFIDPGILKGIEAYTDVETGGISLGQTVVDSMGFYRKTSNALVYTDVDVDAFWDMFLNRILSLY</sequence>
<dbReference type="SUPFAM" id="SSF53590">
    <property type="entry name" value="Nucleoside hydrolase"/>
    <property type="match status" value="1"/>
</dbReference>
<organism evidence="4 5">
    <name type="scientific">Butyrivibrio fibrisolvens</name>
    <dbReference type="NCBI Taxonomy" id="831"/>
    <lineage>
        <taxon>Bacteria</taxon>
        <taxon>Bacillati</taxon>
        <taxon>Bacillota</taxon>
        <taxon>Clostridia</taxon>
        <taxon>Lachnospirales</taxon>
        <taxon>Lachnospiraceae</taxon>
        <taxon>Butyrivibrio</taxon>
    </lineage>
</organism>
<proteinExistence type="predicted"/>
<protein>
    <submittedName>
        <fullName evidence="4">Purine nucleosidase</fullName>
    </submittedName>
</protein>
<evidence type="ECO:0000313" key="5">
    <source>
        <dbReference type="Proteomes" id="UP000182584"/>
    </source>
</evidence>
<feature type="domain" description="Inosine/uridine-preferring nucleoside hydrolase" evidence="3">
    <location>
        <begin position="4"/>
        <end position="302"/>
    </location>
</feature>
<dbReference type="GO" id="GO:0006152">
    <property type="term" value="P:purine nucleoside catabolic process"/>
    <property type="evidence" value="ECO:0007669"/>
    <property type="project" value="TreeGrafter"/>
</dbReference>
<evidence type="ECO:0000313" key="4">
    <source>
        <dbReference type="EMBL" id="SER90767.1"/>
    </source>
</evidence>
<evidence type="ECO:0000256" key="1">
    <source>
        <dbReference type="ARBA" id="ARBA00022801"/>
    </source>
</evidence>
<accession>A0A1H9T125</accession>
<dbReference type="RefSeq" id="WP_278306551.1">
    <property type="nucleotide sequence ID" value="NZ_FOGJ01000013.1"/>
</dbReference>
<gene>
    <name evidence="4" type="ORF">SAMN04487884_11386</name>
</gene>
<evidence type="ECO:0000256" key="2">
    <source>
        <dbReference type="ARBA" id="ARBA00023295"/>
    </source>
</evidence>